<evidence type="ECO:0000313" key="2">
    <source>
        <dbReference type="EMBL" id="KAL1272048.1"/>
    </source>
</evidence>
<evidence type="ECO:0000256" key="1">
    <source>
        <dbReference type="SAM" id="SignalP"/>
    </source>
</evidence>
<dbReference type="Proteomes" id="UP001558613">
    <property type="component" value="Unassembled WGS sequence"/>
</dbReference>
<feature type="signal peptide" evidence="1">
    <location>
        <begin position="1"/>
        <end position="16"/>
    </location>
</feature>
<sequence>MISSFLLSLSVTLVFSDGSHDVISSDNQPEMFSNRPPPCKGTANPHALNAFINNHILQHHFDTSKPSAWASYLTAARICGVQPHLSFLHKNDFKNIVHICKGQGVRDTDNMCISVSKFRVFIVQSVMRNGHCQVQLQIEHAHLIVACEAYHNFCFPVHFGGFTYRLPPGHSHYCTA</sequence>
<dbReference type="EMBL" id="JAYMGO010000007">
    <property type="protein sequence ID" value="KAL1272048.1"/>
    <property type="molecule type" value="Genomic_DNA"/>
</dbReference>
<keyword evidence="3" id="KW-1185">Reference proteome</keyword>
<protein>
    <submittedName>
        <fullName evidence="2">Uncharacterized protein</fullName>
    </submittedName>
</protein>
<organism evidence="2 3">
    <name type="scientific">Cirrhinus molitorella</name>
    <name type="common">mud carp</name>
    <dbReference type="NCBI Taxonomy" id="172907"/>
    <lineage>
        <taxon>Eukaryota</taxon>
        <taxon>Metazoa</taxon>
        <taxon>Chordata</taxon>
        <taxon>Craniata</taxon>
        <taxon>Vertebrata</taxon>
        <taxon>Euteleostomi</taxon>
        <taxon>Actinopterygii</taxon>
        <taxon>Neopterygii</taxon>
        <taxon>Teleostei</taxon>
        <taxon>Ostariophysi</taxon>
        <taxon>Cypriniformes</taxon>
        <taxon>Cyprinidae</taxon>
        <taxon>Labeoninae</taxon>
        <taxon>Labeonini</taxon>
        <taxon>Cirrhinus</taxon>
    </lineage>
</organism>
<reference evidence="2 3" key="1">
    <citation type="submission" date="2023-09" db="EMBL/GenBank/DDBJ databases">
        <authorList>
            <person name="Wang M."/>
        </authorList>
    </citation>
    <scope>NUCLEOTIDE SEQUENCE [LARGE SCALE GENOMIC DNA]</scope>
    <source>
        <strain evidence="2">GT-2023</strain>
        <tissue evidence="2">Liver</tissue>
    </source>
</reference>
<dbReference type="InterPro" id="IPR036816">
    <property type="entry name" value="RNaseA-like_dom_sf"/>
</dbReference>
<evidence type="ECO:0000313" key="3">
    <source>
        <dbReference type="Proteomes" id="UP001558613"/>
    </source>
</evidence>
<name>A0ABR3N5E4_9TELE</name>
<dbReference type="Gene3D" id="3.10.130.10">
    <property type="entry name" value="Ribonuclease A-like domain"/>
    <property type="match status" value="1"/>
</dbReference>
<dbReference type="SUPFAM" id="SSF54076">
    <property type="entry name" value="RNase A-like"/>
    <property type="match status" value="1"/>
</dbReference>
<gene>
    <name evidence="2" type="ORF">QQF64_031064</name>
</gene>
<accession>A0ABR3N5E4</accession>
<proteinExistence type="predicted"/>
<comment type="caution">
    <text evidence="2">The sequence shown here is derived from an EMBL/GenBank/DDBJ whole genome shotgun (WGS) entry which is preliminary data.</text>
</comment>
<feature type="chain" id="PRO_5045635794" evidence="1">
    <location>
        <begin position="17"/>
        <end position="176"/>
    </location>
</feature>
<keyword evidence="1" id="KW-0732">Signal</keyword>